<organism evidence="1 2">
    <name type="scientific">Streptococcus ruminantium</name>
    <dbReference type="NCBI Taxonomy" id="1917441"/>
    <lineage>
        <taxon>Bacteria</taxon>
        <taxon>Bacillati</taxon>
        <taxon>Bacillota</taxon>
        <taxon>Bacilli</taxon>
        <taxon>Lactobacillales</taxon>
        <taxon>Streptococcaceae</taxon>
        <taxon>Streptococcus</taxon>
    </lineage>
</organism>
<dbReference type="RefSeq" id="WP_120171813.1">
    <property type="nucleotide sequence ID" value="NZ_AP018400.1"/>
</dbReference>
<evidence type="ECO:0000313" key="2">
    <source>
        <dbReference type="Proteomes" id="UP000269331"/>
    </source>
</evidence>
<evidence type="ECO:0000313" key="1">
    <source>
        <dbReference type="EMBL" id="BBA92795.1"/>
    </source>
</evidence>
<dbReference type="EMBL" id="AP018400">
    <property type="protein sequence ID" value="BBA92795.1"/>
    <property type="molecule type" value="Genomic_DNA"/>
</dbReference>
<proteinExistence type="predicted"/>
<dbReference type="AlphaFoldDB" id="A0A2Z5TQX7"/>
<dbReference type="Gene3D" id="3.10.20.90">
    <property type="entry name" value="Phosphatidylinositol 3-kinase Catalytic Subunit, Chain A, domain 1"/>
    <property type="match status" value="1"/>
</dbReference>
<dbReference type="KEGG" id="srq:SR187_5950"/>
<protein>
    <submittedName>
        <fullName evidence="1">Type VII secretion protein</fullName>
    </submittedName>
</protein>
<dbReference type="Proteomes" id="UP000269331">
    <property type="component" value="Chromosome"/>
</dbReference>
<sequence>MSSYVNISLDLSLVGCPLLDLRVPTTMALQELLQTVSESYGLGLVFNNPLARQGKKGQVLSRFQELTDLRDGDLLVIETL</sequence>
<gene>
    <name evidence="1" type="ORF">SR187_5950</name>
</gene>
<dbReference type="GeneID" id="52229731"/>
<accession>A0A2Z5TQX7</accession>
<dbReference type="OrthoDB" id="2224180at2"/>
<reference evidence="1 2" key="1">
    <citation type="journal article" date="2018" name="Genome Biol. Evol.">
        <title>Complete Genome Sequence of Streptococcus ruminantium sp. nov. GUT-187T (=DSM 104980T =JCM 31869T), the Type Strain of S. ruminantium, and Comparison with Genome Sequences of Streptococcus suis Strains.</title>
        <authorList>
            <person name="Tohya M."/>
            <person name="Sekizaki T."/>
            <person name="Miyoshi-Akiyama T."/>
        </authorList>
    </citation>
    <scope>NUCLEOTIDE SEQUENCE [LARGE SCALE GENOMIC DNA]</scope>
    <source>
        <strain evidence="1 2">GUT187T</strain>
    </source>
</reference>
<name>A0A2Z5TQX7_9STRE</name>